<keyword evidence="6 7" id="KW-0472">Membrane</keyword>
<evidence type="ECO:0000256" key="4">
    <source>
        <dbReference type="ARBA" id="ARBA00022692"/>
    </source>
</evidence>
<dbReference type="SUPFAM" id="SSF103473">
    <property type="entry name" value="MFS general substrate transporter"/>
    <property type="match status" value="1"/>
</dbReference>
<evidence type="ECO:0000256" key="3">
    <source>
        <dbReference type="ARBA" id="ARBA00022475"/>
    </source>
</evidence>
<keyword evidence="3" id="KW-1003">Cell membrane</keyword>
<dbReference type="PRINTS" id="PR01036">
    <property type="entry name" value="TCRTETB"/>
</dbReference>
<accession>A0ABQ6I0N3</accession>
<evidence type="ECO:0000313" key="10">
    <source>
        <dbReference type="Proteomes" id="UP001157091"/>
    </source>
</evidence>
<evidence type="ECO:0000256" key="2">
    <source>
        <dbReference type="ARBA" id="ARBA00022448"/>
    </source>
</evidence>
<keyword evidence="5 7" id="KW-1133">Transmembrane helix</keyword>
<feature type="transmembrane region" description="Helical" evidence="7">
    <location>
        <begin position="53"/>
        <end position="79"/>
    </location>
</feature>
<keyword evidence="2" id="KW-0813">Transport</keyword>
<gene>
    <name evidence="9" type="ORF">GCM10025864_15650</name>
</gene>
<feature type="transmembrane region" description="Helical" evidence="7">
    <location>
        <begin position="415"/>
        <end position="436"/>
    </location>
</feature>
<dbReference type="InterPro" id="IPR011701">
    <property type="entry name" value="MFS"/>
</dbReference>
<dbReference type="PROSITE" id="PS50850">
    <property type="entry name" value="MFS"/>
    <property type="match status" value="1"/>
</dbReference>
<dbReference type="NCBIfam" id="TIGR00711">
    <property type="entry name" value="efflux_EmrB"/>
    <property type="match status" value="1"/>
</dbReference>
<feature type="transmembrane region" description="Helical" evidence="7">
    <location>
        <begin position="456"/>
        <end position="476"/>
    </location>
</feature>
<keyword evidence="4 7" id="KW-0812">Transmembrane</keyword>
<evidence type="ECO:0000256" key="5">
    <source>
        <dbReference type="ARBA" id="ARBA00022989"/>
    </source>
</evidence>
<dbReference type="Pfam" id="PF07690">
    <property type="entry name" value="MFS_1"/>
    <property type="match status" value="1"/>
</dbReference>
<comment type="caution">
    <text evidence="9">The sequence shown here is derived from an EMBL/GenBank/DDBJ whole genome shotgun (WGS) entry which is preliminary data.</text>
</comment>
<dbReference type="PANTHER" id="PTHR42718">
    <property type="entry name" value="MAJOR FACILITATOR SUPERFAMILY MULTIDRUG TRANSPORTER MFSC"/>
    <property type="match status" value="1"/>
</dbReference>
<sequence>MSSPSTTLSPAAPAAAGRGHSSPLVLAAILTTQLMIVLDATIVNVALPDIQKALGFSAASLSWVLNAYTLAFGGLLLLGARAGDILGRRRTLLLGIGLFTLASFAGGFSQGPGELLTARVVQGIGAAFAAPSGLALLMARFPEGRERARALGYYAAVSIGGSAVGLIAGGLLTEWVSWRWVLFVNVPIGIGLIFLARAVLPETPRQRGKFDLMGAATSTLGMSAVVYGFIRAASDGWSDPETVLAFVLGGVLLLSFVLVELRAPAPITPLKLFADRTRAASYVGRILLVGGMFGMFFYLTLFLQDVLGYTPIVTGLAFLPLTVMLFGFSRVSAALVVRVGPKPLLLVGLSLSTVALLVLSRLGADSSYVAILVPLLLFGMGNGLAFVPLTAIALQGVDPKDAGAASGLVNVMQQVGGSLGLAVLVTVATTATQHAAPEGSDAAAIAQHAFVVGADRAFLTSAILLAATVLLLAVAVRSRAPQAAHAPATVAGPAESDVDGPRIVAPEDAAALFEEEMAEAVGRPAEA</sequence>
<dbReference type="Proteomes" id="UP001157091">
    <property type="component" value="Unassembled WGS sequence"/>
</dbReference>
<dbReference type="Gene3D" id="1.20.1250.20">
    <property type="entry name" value="MFS general substrate transporter like domains"/>
    <property type="match status" value="1"/>
</dbReference>
<dbReference type="EMBL" id="BSUK01000001">
    <property type="protein sequence ID" value="GMA23806.1"/>
    <property type="molecule type" value="Genomic_DNA"/>
</dbReference>
<dbReference type="PANTHER" id="PTHR42718:SF46">
    <property type="entry name" value="BLR6921 PROTEIN"/>
    <property type="match status" value="1"/>
</dbReference>
<feature type="transmembrane region" description="Helical" evidence="7">
    <location>
        <begin position="120"/>
        <end position="139"/>
    </location>
</feature>
<feature type="transmembrane region" description="Helical" evidence="7">
    <location>
        <begin position="309"/>
        <end position="331"/>
    </location>
</feature>
<feature type="transmembrane region" description="Helical" evidence="7">
    <location>
        <begin position="24"/>
        <end position="47"/>
    </location>
</feature>
<feature type="transmembrane region" description="Helical" evidence="7">
    <location>
        <begin position="91"/>
        <end position="108"/>
    </location>
</feature>
<feature type="transmembrane region" description="Helical" evidence="7">
    <location>
        <begin position="242"/>
        <end position="261"/>
    </location>
</feature>
<organism evidence="9 10">
    <name type="scientific">Luteimicrobium album</name>
    <dbReference type="NCBI Taxonomy" id="1054550"/>
    <lineage>
        <taxon>Bacteria</taxon>
        <taxon>Bacillati</taxon>
        <taxon>Actinomycetota</taxon>
        <taxon>Actinomycetes</taxon>
        <taxon>Micrococcales</taxon>
        <taxon>Luteimicrobium</taxon>
    </lineage>
</organism>
<protein>
    <submittedName>
        <fullName evidence="9">MFS transporter</fullName>
    </submittedName>
</protein>
<dbReference type="InterPro" id="IPR004638">
    <property type="entry name" value="EmrB-like"/>
</dbReference>
<evidence type="ECO:0000256" key="1">
    <source>
        <dbReference type="ARBA" id="ARBA00004651"/>
    </source>
</evidence>
<feature type="transmembrane region" description="Helical" evidence="7">
    <location>
        <begin position="282"/>
        <end position="303"/>
    </location>
</feature>
<dbReference type="CDD" id="cd17321">
    <property type="entry name" value="MFS_MMR_MDR_like"/>
    <property type="match status" value="1"/>
</dbReference>
<evidence type="ECO:0000313" key="9">
    <source>
        <dbReference type="EMBL" id="GMA23806.1"/>
    </source>
</evidence>
<reference evidence="10" key="1">
    <citation type="journal article" date="2019" name="Int. J. Syst. Evol. Microbiol.">
        <title>The Global Catalogue of Microorganisms (GCM) 10K type strain sequencing project: providing services to taxonomists for standard genome sequencing and annotation.</title>
        <authorList>
            <consortium name="The Broad Institute Genomics Platform"/>
            <consortium name="The Broad Institute Genome Sequencing Center for Infectious Disease"/>
            <person name="Wu L."/>
            <person name="Ma J."/>
        </authorList>
    </citation>
    <scope>NUCLEOTIDE SEQUENCE [LARGE SCALE GENOMIC DNA]</scope>
    <source>
        <strain evidence="10">NBRC 106348</strain>
    </source>
</reference>
<dbReference type="Gene3D" id="1.20.1720.10">
    <property type="entry name" value="Multidrug resistance protein D"/>
    <property type="match status" value="1"/>
</dbReference>
<name>A0ABQ6I0N3_9MICO</name>
<feature type="transmembrane region" description="Helical" evidence="7">
    <location>
        <begin position="368"/>
        <end position="394"/>
    </location>
</feature>
<feature type="transmembrane region" description="Helical" evidence="7">
    <location>
        <begin position="178"/>
        <end position="200"/>
    </location>
</feature>
<comment type="subcellular location">
    <subcellularLocation>
        <location evidence="1">Cell membrane</location>
        <topology evidence="1">Multi-pass membrane protein</topology>
    </subcellularLocation>
</comment>
<dbReference type="InterPro" id="IPR020846">
    <property type="entry name" value="MFS_dom"/>
</dbReference>
<feature type="domain" description="Major facilitator superfamily (MFS) profile" evidence="8">
    <location>
        <begin position="25"/>
        <end position="480"/>
    </location>
</feature>
<feature type="transmembrane region" description="Helical" evidence="7">
    <location>
        <begin position="151"/>
        <end position="172"/>
    </location>
</feature>
<feature type="transmembrane region" description="Helical" evidence="7">
    <location>
        <begin position="212"/>
        <end position="230"/>
    </location>
</feature>
<evidence type="ECO:0000259" key="8">
    <source>
        <dbReference type="PROSITE" id="PS50850"/>
    </source>
</evidence>
<dbReference type="InterPro" id="IPR036259">
    <property type="entry name" value="MFS_trans_sf"/>
</dbReference>
<evidence type="ECO:0000256" key="6">
    <source>
        <dbReference type="ARBA" id="ARBA00023136"/>
    </source>
</evidence>
<dbReference type="RefSeq" id="WP_284292723.1">
    <property type="nucleotide sequence ID" value="NZ_BSUK01000001.1"/>
</dbReference>
<evidence type="ECO:0000256" key="7">
    <source>
        <dbReference type="SAM" id="Phobius"/>
    </source>
</evidence>
<keyword evidence="10" id="KW-1185">Reference proteome</keyword>
<proteinExistence type="predicted"/>
<feature type="transmembrane region" description="Helical" evidence="7">
    <location>
        <begin position="343"/>
        <end position="362"/>
    </location>
</feature>